<dbReference type="RefSeq" id="WP_261957786.1">
    <property type="nucleotide sequence ID" value="NZ_AP026074.1"/>
</dbReference>
<sequence>MQKEAAAKGGEAREETENVQRVAQADHDRLATLAERAPADTQNFADAAETWAKAVLADRSAVIAGARAESGKAAMLNIRLAAQKLDSEAARLDITPWHKLDQS</sequence>
<feature type="region of interest" description="Disordered" evidence="1">
    <location>
        <begin position="1"/>
        <end position="32"/>
    </location>
</feature>
<accession>A0ABM8A6K6</accession>
<evidence type="ECO:0000256" key="1">
    <source>
        <dbReference type="SAM" id="MobiDB-lite"/>
    </source>
</evidence>
<dbReference type="Proteomes" id="UP001059597">
    <property type="component" value="Plasmid SNP1"/>
</dbReference>
<keyword evidence="3" id="KW-1185">Reference proteome</keyword>
<feature type="compositionally biased region" description="Basic and acidic residues" evidence="1">
    <location>
        <begin position="1"/>
        <end position="30"/>
    </location>
</feature>
<evidence type="ECO:0000313" key="2">
    <source>
        <dbReference type="EMBL" id="BDM74230.1"/>
    </source>
</evidence>
<keyword evidence="2" id="KW-0614">Plasmid</keyword>
<evidence type="ECO:0000313" key="3">
    <source>
        <dbReference type="Proteomes" id="UP001059597"/>
    </source>
</evidence>
<name>A0ABM8A6K6_STRNI</name>
<reference evidence="2" key="1">
    <citation type="submission" date="2022-06" db="EMBL/GenBank/DDBJ databases">
        <title>Complete genome sequence of Streptomyces nigrescens HEK616.</title>
        <authorList>
            <person name="Asamizu S."/>
            <person name="Onaka H."/>
        </authorList>
    </citation>
    <scope>NUCLEOTIDE SEQUENCE</scope>
    <source>
        <strain evidence="2">HEK616</strain>
        <plasmid evidence="2">SNP1</plasmid>
    </source>
</reference>
<protein>
    <submittedName>
        <fullName evidence="2">Uncharacterized protein</fullName>
    </submittedName>
</protein>
<organism evidence="2 3">
    <name type="scientific">Streptomyces nigrescens</name>
    <dbReference type="NCBI Taxonomy" id="1920"/>
    <lineage>
        <taxon>Bacteria</taxon>
        <taxon>Bacillati</taxon>
        <taxon>Actinomycetota</taxon>
        <taxon>Actinomycetes</taxon>
        <taxon>Kitasatosporales</taxon>
        <taxon>Streptomycetaceae</taxon>
        <taxon>Streptomyces</taxon>
    </lineage>
</organism>
<proteinExistence type="predicted"/>
<geneLocation type="plasmid" evidence="2 3">
    <name>SNP1</name>
</geneLocation>
<gene>
    <name evidence="2" type="ORF">HEK616_77170</name>
</gene>
<dbReference type="EMBL" id="AP026074">
    <property type="protein sequence ID" value="BDM74230.1"/>
    <property type="molecule type" value="Genomic_DNA"/>
</dbReference>